<dbReference type="PROSITE" id="PS00666">
    <property type="entry name" value="DHDPS_2"/>
    <property type="match status" value="1"/>
</dbReference>
<dbReference type="GO" id="GO:0008840">
    <property type="term" value="F:4-hydroxy-tetrahydrodipicolinate synthase activity"/>
    <property type="evidence" value="ECO:0007669"/>
    <property type="project" value="UniProtKB-UniRule"/>
</dbReference>
<evidence type="ECO:0000256" key="5">
    <source>
        <dbReference type="ARBA" id="ARBA00022490"/>
    </source>
</evidence>
<dbReference type="PANTHER" id="PTHR12128:SF66">
    <property type="entry name" value="4-HYDROXY-2-OXOGLUTARATE ALDOLASE, MITOCHONDRIAL"/>
    <property type="match status" value="1"/>
</dbReference>
<dbReference type="Gene3D" id="3.20.20.70">
    <property type="entry name" value="Aldolase class I"/>
    <property type="match status" value="1"/>
</dbReference>
<evidence type="ECO:0000256" key="7">
    <source>
        <dbReference type="ARBA" id="ARBA00022915"/>
    </source>
</evidence>
<evidence type="ECO:0000256" key="4">
    <source>
        <dbReference type="ARBA" id="ARBA00012086"/>
    </source>
</evidence>
<feature type="active site" description="Schiff-base intermediate with substrate" evidence="12 14">
    <location>
        <position position="163"/>
    </location>
</feature>
<proteinExistence type="inferred from homology"/>
<dbReference type="InterPro" id="IPR002220">
    <property type="entry name" value="DapA-like"/>
</dbReference>
<dbReference type="HAMAP" id="MF_00418">
    <property type="entry name" value="DapA"/>
    <property type="match status" value="1"/>
</dbReference>
<evidence type="ECO:0000256" key="3">
    <source>
        <dbReference type="ARBA" id="ARBA00007592"/>
    </source>
</evidence>
<feature type="binding site" evidence="12 15">
    <location>
        <position position="205"/>
    </location>
    <ligand>
        <name>pyruvate</name>
        <dbReference type="ChEBI" id="CHEBI:15361"/>
    </ligand>
</feature>
<comment type="subcellular location">
    <subcellularLocation>
        <location evidence="12">Cytoplasm</location>
    </subcellularLocation>
</comment>
<evidence type="ECO:0000256" key="10">
    <source>
        <dbReference type="ARBA" id="ARBA00023270"/>
    </source>
</evidence>
<comment type="catalytic activity">
    <reaction evidence="11 12">
        <text>L-aspartate 4-semialdehyde + pyruvate = (2S,4S)-4-hydroxy-2,3,4,5-tetrahydrodipicolinate + H2O + H(+)</text>
        <dbReference type="Rhea" id="RHEA:34171"/>
        <dbReference type="ChEBI" id="CHEBI:15361"/>
        <dbReference type="ChEBI" id="CHEBI:15377"/>
        <dbReference type="ChEBI" id="CHEBI:15378"/>
        <dbReference type="ChEBI" id="CHEBI:67139"/>
        <dbReference type="ChEBI" id="CHEBI:537519"/>
        <dbReference type="EC" id="4.3.3.7"/>
    </reaction>
</comment>
<evidence type="ECO:0000256" key="14">
    <source>
        <dbReference type="PIRSR" id="PIRSR001365-1"/>
    </source>
</evidence>
<evidence type="ECO:0000256" key="13">
    <source>
        <dbReference type="PIRNR" id="PIRNR001365"/>
    </source>
</evidence>
<evidence type="ECO:0000256" key="11">
    <source>
        <dbReference type="ARBA" id="ARBA00047836"/>
    </source>
</evidence>
<evidence type="ECO:0000256" key="1">
    <source>
        <dbReference type="ARBA" id="ARBA00003294"/>
    </source>
</evidence>
<sequence length="292" mass="32369">MLFEGSGVAIITPFNDDKSIDYESYENLLDFHLKNNTDAIIVLGTTAEAACLTEEEKLKIVDISVKKIQGKIPLIVGTGSNNTYASGEFSEKISKIDGVDGLLVVTPYYNKATQEGLYEHFSYIAKKSTKPIILYSVPGRTNVNISIETMKKLAQIENIIGIKDATGDLSYTTSLRKELPKDFAIYSGNDDLITPLMSVGGNGVISVLANIYPKKVHELCQYGLNGDFKKARDIQIKYFDITKTLFNEVNPIGVKFAASYLKLCKNILRLPLTRASKETEDLIKKSMEDIND</sequence>
<feature type="binding site" evidence="12 15">
    <location>
        <position position="46"/>
    </location>
    <ligand>
        <name>pyruvate</name>
        <dbReference type="ChEBI" id="CHEBI:15361"/>
    </ligand>
</feature>
<evidence type="ECO:0000256" key="8">
    <source>
        <dbReference type="ARBA" id="ARBA00023154"/>
    </source>
</evidence>
<dbReference type="Pfam" id="PF00701">
    <property type="entry name" value="DHDPS"/>
    <property type="match status" value="1"/>
</dbReference>
<dbReference type="Proteomes" id="UP000005451">
    <property type="component" value="Unassembled WGS sequence"/>
</dbReference>
<comment type="caution">
    <text evidence="12">Was originally thought to be a dihydrodipicolinate synthase (DHDPS), catalyzing the condensation of (S)-aspartate-beta-semialdehyde [(S)-ASA] and pyruvate to dihydrodipicolinate (DHDP). However, it was shown in E.coli that the product of the enzymatic reaction is not dihydrodipicolinate but in fact (4S)-4-hydroxy-2,3,4,5-tetrahydro-(2S)-dipicolinic acid (HTPA), and that the consecutive dehydration reaction leading to DHDP is not spontaneous but catalyzed by DapB.</text>
</comment>
<keyword evidence="6 12" id="KW-0028">Amino-acid biosynthesis</keyword>
<dbReference type="eggNOG" id="COG0329">
    <property type="taxonomic scope" value="Bacteria"/>
</dbReference>
<dbReference type="InterPro" id="IPR005263">
    <property type="entry name" value="DapA"/>
</dbReference>
<keyword evidence="7 12" id="KW-0220">Diaminopimelate biosynthesis</keyword>
<organism evidence="16 17">
    <name type="scientific">Anaerococcus hydrogenalis DSM 7454</name>
    <dbReference type="NCBI Taxonomy" id="561177"/>
    <lineage>
        <taxon>Bacteria</taxon>
        <taxon>Bacillati</taxon>
        <taxon>Bacillota</taxon>
        <taxon>Tissierellia</taxon>
        <taxon>Tissierellales</taxon>
        <taxon>Peptoniphilaceae</taxon>
        <taxon>Anaerococcus</taxon>
    </lineage>
</organism>
<dbReference type="PANTHER" id="PTHR12128">
    <property type="entry name" value="DIHYDRODIPICOLINATE SYNTHASE"/>
    <property type="match status" value="1"/>
</dbReference>
<reference evidence="16 17" key="2">
    <citation type="submission" date="2008-10" db="EMBL/GenBank/DDBJ databases">
        <title>Draft genome sequence of Anaerococcus hydrogenalis (DSM 7454).</title>
        <authorList>
            <person name="Sudarsanam P."/>
            <person name="Ley R."/>
            <person name="Guruge J."/>
            <person name="Turnbaugh P.J."/>
            <person name="Mahowald M."/>
            <person name="Liep D."/>
            <person name="Gordon J."/>
        </authorList>
    </citation>
    <scope>NUCLEOTIDE SEQUENCE [LARGE SCALE GENOMIC DNA]</scope>
    <source>
        <strain evidence="16 17">DSM 7454</strain>
    </source>
</reference>
<dbReference type="CDD" id="cd00950">
    <property type="entry name" value="DHDPS"/>
    <property type="match status" value="1"/>
</dbReference>
<gene>
    <name evidence="12 16" type="primary">dapA</name>
    <name evidence="16" type="ORF">ANHYDRO_01026</name>
</gene>
<dbReference type="PIRSF" id="PIRSF001365">
    <property type="entry name" value="DHDPS"/>
    <property type="match status" value="1"/>
</dbReference>
<dbReference type="EC" id="4.3.3.7" evidence="4 12"/>
<feature type="site" description="Part of a proton relay during catalysis" evidence="12">
    <location>
        <position position="45"/>
    </location>
</feature>
<dbReference type="PRINTS" id="PR00146">
    <property type="entry name" value="DHPICSNTHASE"/>
</dbReference>
<evidence type="ECO:0000256" key="9">
    <source>
        <dbReference type="ARBA" id="ARBA00023239"/>
    </source>
</evidence>
<name>B6W8X5_9FIRM</name>
<comment type="subunit">
    <text evidence="12">Homotetramer; dimer of dimers.</text>
</comment>
<keyword evidence="10 12" id="KW-0704">Schiff base</keyword>
<keyword evidence="9 12" id="KW-0456">Lyase</keyword>
<dbReference type="SMART" id="SM01130">
    <property type="entry name" value="DHDPS"/>
    <property type="match status" value="1"/>
</dbReference>
<evidence type="ECO:0000256" key="6">
    <source>
        <dbReference type="ARBA" id="ARBA00022605"/>
    </source>
</evidence>
<accession>B6W8X5</accession>
<dbReference type="InterPro" id="IPR013785">
    <property type="entry name" value="Aldolase_TIM"/>
</dbReference>
<dbReference type="RefSeq" id="WP_004814029.1">
    <property type="nucleotide sequence ID" value="NZ_ABXA01000026.1"/>
</dbReference>
<dbReference type="SUPFAM" id="SSF51569">
    <property type="entry name" value="Aldolase"/>
    <property type="match status" value="1"/>
</dbReference>
<comment type="similarity">
    <text evidence="3 12 13">Belongs to the DapA family.</text>
</comment>
<keyword evidence="5 12" id="KW-0963">Cytoplasm</keyword>
<dbReference type="AlphaFoldDB" id="B6W8X5"/>
<evidence type="ECO:0000313" key="17">
    <source>
        <dbReference type="Proteomes" id="UP000005451"/>
    </source>
</evidence>
<evidence type="ECO:0000256" key="2">
    <source>
        <dbReference type="ARBA" id="ARBA00005120"/>
    </source>
</evidence>
<dbReference type="GO" id="GO:0009089">
    <property type="term" value="P:lysine biosynthetic process via diaminopimelate"/>
    <property type="evidence" value="ECO:0007669"/>
    <property type="project" value="UniProtKB-UniRule"/>
</dbReference>
<dbReference type="STRING" id="561177.ANHYDRO_01026"/>
<feature type="site" description="Part of a proton relay during catalysis" evidence="12">
    <location>
        <position position="109"/>
    </location>
</feature>
<evidence type="ECO:0000256" key="15">
    <source>
        <dbReference type="PIRSR" id="PIRSR001365-2"/>
    </source>
</evidence>
<dbReference type="UniPathway" id="UPA00034">
    <property type="reaction ID" value="UER00017"/>
</dbReference>
<dbReference type="InterPro" id="IPR020625">
    <property type="entry name" value="Schiff_base-form_aldolases_AS"/>
</dbReference>
<dbReference type="NCBIfam" id="TIGR00674">
    <property type="entry name" value="dapA"/>
    <property type="match status" value="1"/>
</dbReference>
<reference evidence="16 17" key="1">
    <citation type="submission" date="2008-09" db="EMBL/GenBank/DDBJ databases">
        <authorList>
            <person name="Fulton L."/>
            <person name="Clifton S."/>
            <person name="Fulton B."/>
            <person name="Xu J."/>
            <person name="Minx P."/>
            <person name="Pepin K.H."/>
            <person name="Johnson M."/>
            <person name="Thiruvilangam P."/>
            <person name="Bhonagiri V."/>
            <person name="Nash W.E."/>
            <person name="Mardis E.R."/>
            <person name="Wilson R.K."/>
        </authorList>
    </citation>
    <scope>NUCLEOTIDE SEQUENCE [LARGE SCALE GENOMIC DNA]</scope>
    <source>
        <strain evidence="16 17">DSM 7454</strain>
    </source>
</reference>
<comment type="pathway">
    <text evidence="2 12">Amino-acid biosynthesis; L-lysine biosynthesis via DAP pathway; (S)-tetrahydrodipicolinate from L-aspartate: step 3/4.</text>
</comment>
<dbReference type="GO" id="GO:0019877">
    <property type="term" value="P:diaminopimelate biosynthetic process"/>
    <property type="evidence" value="ECO:0007669"/>
    <property type="project" value="UniProtKB-UniRule"/>
</dbReference>
<evidence type="ECO:0000313" key="16">
    <source>
        <dbReference type="EMBL" id="EEB36115.1"/>
    </source>
</evidence>
<keyword evidence="8 12" id="KW-0457">Lysine biosynthesis</keyword>
<comment type="function">
    <text evidence="1 12">Catalyzes the condensation of (S)-aspartate-beta-semialdehyde [(S)-ASA] and pyruvate to 4-hydroxy-tetrahydrodipicolinate (HTPA).</text>
</comment>
<feature type="active site" description="Proton donor/acceptor" evidence="12 14">
    <location>
        <position position="135"/>
    </location>
</feature>
<dbReference type="EMBL" id="ABXA01000026">
    <property type="protein sequence ID" value="EEB36115.1"/>
    <property type="molecule type" value="Genomic_DNA"/>
</dbReference>
<evidence type="ECO:0000256" key="12">
    <source>
        <dbReference type="HAMAP-Rule" id="MF_00418"/>
    </source>
</evidence>
<comment type="caution">
    <text evidence="16">The sequence shown here is derived from an EMBL/GenBank/DDBJ whole genome shotgun (WGS) entry which is preliminary data.</text>
</comment>
<dbReference type="GO" id="GO:0005829">
    <property type="term" value="C:cytosol"/>
    <property type="evidence" value="ECO:0007669"/>
    <property type="project" value="TreeGrafter"/>
</dbReference>
<protein>
    <recommendedName>
        <fullName evidence="4 12">4-hydroxy-tetrahydrodipicolinate synthase</fullName>
        <shortName evidence="12">HTPA synthase</shortName>
        <ecNumber evidence="4 12">4.3.3.7</ecNumber>
    </recommendedName>
</protein>